<keyword evidence="1" id="KW-0472">Membrane</keyword>
<dbReference type="AlphaFoldDB" id="A0A922FVN4"/>
<keyword evidence="1" id="KW-0812">Transmembrane</keyword>
<dbReference type="EMBL" id="CM031825">
    <property type="protein sequence ID" value="KAG6729361.1"/>
    <property type="molecule type" value="Genomic_DNA"/>
</dbReference>
<gene>
    <name evidence="2" type="ORF">I3842_01G024600</name>
</gene>
<reference evidence="2" key="1">
    <citation type="submission" date="2021-01" db="EMBL/GenBank/DDBJ databases">
        <authorList>
            <person name="Lovell J.T."/>
            <person name="Bentley N."/>
            <person name="Bhattarai G."/>
            <person name="Jenkins J.W."/>
            <person name="Sreedasyam A."/>
            <person name="Alarcon Y."/>
            <person name="Bock C."/>
            <person name="Boston L."/>
            <person name="Carlson J."/>
            <person name="Cervantes K."/>
            <person name="Clermont K."/>
            <person name="Krom N."/>
            <person name="Kubenka K."/>
            <person name="Mamidi S."/>
            <person name="Mattison C."/>
            <person name="Monteros M."/>
            <person name="Pisani C."/>
            <person name="Plott C."/>
            <person name="Rajasekar S."/>
            <person name="Rhein H.S."/>
            <person name="Rohla C."/>
            <person name="Song M."/>
            <person name="Hilaire R.S."/>
            <person name="Shu S."/>
            <person name="Wells L."/>
            <person name="Wang X."/>
            <person name="Webber J."/>
            <person name="Heerema R.J."/>
            <person name="Klein P."/>
            <person name="Conner P."/>
            <person name="Grauke L."/>
            <person name="Grimwood J."/>
            <person name="Schmutz J."/>
            <person name="Randall J.J."/>
        </authorList>
    </citation>
    <scope>NUCLEOTIDE SEQUENCE</scope>
    <source>
        <tissue evidence="2">Leaf</tissue>
    </source>
</reference>
<evidence type="ECO:0000313" key="2">
    <source>
        <dbReference type="EMBL" id="KAG6729361.1"/>
    </source>
</evidence>
<evidence type="ECO:0000313" key="3">
    <source>
        <dbReference type="Proteomes" id="UP000811246"/>
    </source>
</evidence>
<accession>A0A922FVN4</accession>
<name>A0A922FVN4_CARIL</name>
<organism evidence="2 3">
    <name type="scientific">Carya illinoinensis</name>
    <name type="common">Pecan</name>
    <dbReference type="NCBI Taxonomy" id="32201"/>
    <lineage>
        <taxon>Eukaryota</taxon>
        <taxon>Viridiplantae</taxon>
        <taxon>Streptophyta</taxon>
        <taxon>Embryophyta</taxon>
        <taxon>Tracheophyta</taxon>
        <taxon>Spermatophyta</taxon>
        <taxon>Magnoliopsida</taxon>
        <taxon>eudicotyledons</taxon>
        <taxon>Gunneridae</taxon>
        <taxon>Pentapetalae</taxon>
        <taxon>rosids</taxon>
        <taxon>fabids</taxon>
        <taxon>Fagales</taxon>
        <taxon>Juglandaceae</taxon>
        <taxon>Carya</taxon>
    </lineage>
</organism>
<protein>
    <submittedName>
        <fullName evidence="2">Uncharacterized protein</fullName>
    </submittedName>
</protein>
<comment type="caution">
    <text evidence="2">The sequence shown here is derived from an EMBL/GenBank/DDBJ whole genome shotgun (WGS) entry which is preliminary data.</text>
</comment>
<feature type="transmembrane region" description="Helical" evidence="1">
    <location>
        <begin position="48"/>
        <end position="67"/>
    </location>
</feature>
<proteinExistence type="predicted"/>
<dbReference type="Proteomes" id="UP000811246">
    <property type="component" value="Chromosome 1"/>
</dbReference>
<keyword evidence="1" id="KW-1133">Transmembrane helix</keyword>
<sequence>MALKRKEASVCFVSFLCFWASAYGLFSPKGVNFEGNSKISFILPFKIYKNGVVWVPIWCEILILLLCF</sequence>
<evidence type="ECO:0000256" key="1">
    <source>
        <dbReference type="SAM" id="Phobius"/>
    </source>
</evidence>